<accession>A0ABT0GM89</accession>
<dbReference type="EMBL" id="JALNMH010000026">
    <property type="protein sequence ID" value="MCK7595630.1"/>
    <property type="molecule type" value="Genomic_DNA"/>
</dbReference>
<keyword evidence="2" id="KW-1185">Reference proteome</keyword>
<name>A0ABT0GM89_9GAMM</name>
<evidence type="ECO:0000313" key="2">
    <source>
        <dbReference type="Proteomes" id="UP001431449"/>
    </source>
</evidence>
<reference evidence="1" key="1">
    <citation type="submission" date="2022-04" db="EMBL/GenBank/DDBJ databases">
        <title>Lysobacter sp. CAU 1642 isolated from sea sand.</title>
        <authorList>
            <person name="Kim W."/>
        </authorList>
    </citation>
    <scope>NUCLEOTIDE SEQUENCE</scope>
    <source>
        <strain evidence="1">CAU 1642</strain>
    </source>
</reference>
<evidence type="ECO:0000313" key="1">
    <source>
        <dbReference type="EMBL" id="MCK7595630.1"/>
    </source>
</evidence>
<dbReference type="RefSeq" id="WP_248211701.1">
    <property type="nucleotide sequence ID" value="NZ_JALNMH010000026.1"/>
</dbReference>
<proteinExistence type="predicted"/>
<sequence length="152" mass="17013">MPTYRKVHLAALMLLEADTRFSQGRSDEDFLAAIVLSGAVLGIVSPLLKEHGGHSYHSILAEISGILHPEKEGPVHEGVFRTVYNGLKHAGDNRRSLKPSEDLLIEAELRLEAARMLEAATHDFREVPLHEVDRESLPSAFLELLREHKDYT</sequence>
<comment type="caution">
    <text evidence="1">The sequence shown here is derived from an EMBL/GenBank/DDBJ whole genome shotgun (WGS) entry which is preliminary data.</text>
</comment>
<dbReference type="Proteomes" id="UP001431449">
    <property type="component" value="Unassembled WGS sequence"/>
</dbReference>
<organism evidence="1 2">
    <name type="scientific">Pseudomarimonas salicorniae</name>
    <dbReference type="NCBI Taxonomy" id="2933270"/>
    <lineage>
        <taxon>Bacteria</taxon>
        <taxon>Pseudomonadati</taxon>
        <taxon>Pseudomonadota</taxon>
        <taxon>Gammaproteobacteria</taxon>
        <taxon>Lysobacterales</taxon>
        <taxon>Lysobacteraceae</taxon>
        <taxon>Pseudomarimonas</taxon>
    </lineage>
</organism>
<protein>
    <submittedName>
        <fullName evidence="1">Uncharacterized protein</fullName>
    </submittedName>
</protein>
<gene>
    <name evidence="1" type="ORF">M0G41_18435</name>
</gene>